<evidence type="ECO:0000313" key="5">
    <source>
        <dbReference type="Proteomes" id="UP000572680"/>
    </source>
</evidence>
<feature type="chain" id="PRO_5031304643" evidence="3">
    <location>
        <begin position="34"/>
        <end position="212"/>
    </location>
</feature>
<feature type="region of interest" description="Disordered" evidence="1">
    <location>
        <begin position="59"/>
        <end position="138"/>
    </location>
</feature>
<proteinExistence type="predicted"/>
<sequence length="212" mass="21933">MPQQRRFRRLGSATAVSAGTLALVFLGAPAAHAGTAGTTQCKKGTDPASTIENWKCQWKNWQDSLKPKPKPTPKPTPKPKPSTKPPAKVDKDKSRPKPRDGAPKVRVPQGNPSAPGGAAPMNQPEGLRPYKPGDAPAPANLPGVLPTPQVADPGAFPAPSGAVPQTRLISPVAAADHDSTEMVWVAAAAGAAGAMLGVNLSAVGRRLRRPRG</sequence>
<comment type="caution">
    <text evidence="4">The sequence shown here is derived from an EMBL/GenBank/DDBJ whole genome shotgun (WGS) entry which is preliminary data.</text>
</comment>
<dbReference type="InterPro" id="IPR006311">
    <property type="entry name" value="TAT_signal"/>
</dbReference>
<dbReference type="PROSITE" id="PS51318">
    <property type="entry name" value="TAT"/>
    <property type="match status" value="1"/>
</dbReference>
<dbReference type="EMBL" id="JACJIA010000011">
    <property type="protein sequence ID" value="MBA8955368.1"/>
    <property type="molecule type" value="Genomic_DNA"/>
</dbReference>
<keyword evidence="5" id="KW-1185">Reference proteome</keyword>
<dbReference type="RefSeq" id="WP_182847357.1">
    <property type="nucleotide sequence ID" value="NZ_BAAALP010000093.1"/>
</dbReference>
<dbReference type="AlphaFoldDB" id="A0A7W3LW36"/>
<feature type="compositionally biased region" description="Pro residues" evidence="1">
    <location>
        <begin position="70"/>
        <end position="84"/>
    </location>
</feature>
<evidence type="ECO:0000313" key="4">
    <source>
        <dbReference type="EMBL" id="MBA8955368.1"/>
    </source>
</evidence>
<keyword evidence="2" id="KW-0812">Transmembrane</keyword>
<reference evidence="4 5" key="1">
    <citation type="submission" date="2020-08" db="EMBL/GenBank/DDBJ databases">
        <title>Genomic Encyclopedia of Type Strains, Phase IV (KMG-IV): sequencing the most valuable type-strain genomes for metagenomic binning, comparative biology and taxonomic classification.</title>
        <authorList>
            <person name="Goeker M."/>
        </authorList>
    </citation>
    <scope>NUCLEOTIDE SEQUENCE [LARGE SCALE GENOMIC DNA]</scope>
    <source>
        <strain evidence="4 5">DSM 44197</strain>
    </source>
</reference>
<protein>
    <submittedName>
        <fullName evidence="4">Uncharacterized protein</fullName>
    </submittedName>
</protein>
<dbReference type="Proteomes" id="UP000572680">
    <property type="component" value="Unassembled WGS sequence"/>
</dbReference>
<keyword evidence="2" id="KW-1133">Transmembrane helix</keyword>
<evidence type="ECO:0000256" key="3">
    <source>
        <dbReference type="SAM" id="SignalP"/>
    </source>
</evidence>
<organism evidence="4 5">
    <name type="scientific">Actinomadura namibiensis</name>
    <dbReference type="NCBI Taxonomy" id="182080"/>
    <lineage>
        <taxon>Bacteria</taxon>
        <taxon>Bacillati</taxon>
        <taxon>Actinomycetota</taxon>
        <taxon>Actinomycetes</taxon>
        <taxon>Streptosporangiales</taxon>
        <taxon>Thermomonosporaceae</taxon>
        <taxon>Actinomadura</taxon>
    </lineage>
</organism>
<evidence type="ECO:0000256" key="1">
    <source>
        <dbReference type="SAM" id="MobiDB-lite"/>
    </source>
</evidence>
<name>A0A7W3LW36_ACTNM</name>
<keyword evidence="3" id="KW-0732">Signal</keyword>
<feature type="transmembrane region" description="Helical" evidence="2">
    <location>
        <begin position="182"/>
        <end position="203"/>
    </location>
</feature>
<evidence type="ECO:0000256" key="2">
    <source>
        <dbReference type="SAM" id="Phobius"/>
    </source>
</evidence>
<feature type="compositionally biased region" description="Basic and acidic residues" evidence="1">
    <location>
        <begin position="87"/>
        <end position="103"/>
    </location>
</feature>
<feature type="signal peptide" evidence="3">
    <location>
        <begin position="1"/>
        <end position="33"/>
    </location>
</feature>
<gene>
    <name evidence="4" type="ORF">HNR61_007042</name>
</gene>
<keyword evidence="2" id="KW-0472">Membrane</keyword>
<accession>A0A7W3LW36</accession>